<evidence type="ECO:0000313" key="3">
    <source>
        <dbReference type="Proteomes" id="UP000028006"/>
    </source>
</evidence>
<evidence type="ECO:0000259" key="1">
    <source>
        <dbReference type="Pfam" id="PF09369"/>
    </source>
</evidence>
<dbReference type="EMBL" id="JOKG01000001">
    <property type="protein sequence ID" value="KEQ15138.1"/>
    <property type="molecule type" value="Genomic_DNA"/>
</dbReference>
<dbReference type="eggNOG" id="ENOG502Z7NV">
    <property type="taxonomic scope" value="Bacteria"/>
</dbReference>
<proteinExistence type="predicted"/>
<comment type="caution">
    <text evidence="2">The sequence shown here is derived from an EMBL/GenBank/DDBJ whole genome shotgun (WGS) entry which is preliminary data.</text>
</comment>
<sequence length="609" mass="69025">MIDKNWFTPVRFSHLTSHAAVGSIVRDQNDWLMNVKDTRFWSAQKMTQLYAVERVKQHLRIHQRLLLPPTAEFDDSKNLKIHGATIPTERFPSWMKCNRCDLLFFEPWCTSEAAIDEQINCNKCKSGNLEQLTWCATSSFGDLVNVPWHLICHRNSKKRCVPDRENSYLKVVSGQRGKQIVKCEKCKSQAVFEQADFKLNNHFQIKQKFPSLLESEITYTIMEVNDPRVYTPQNAQALVIPPESNIDKNSLEYKLELNSQLINDIKNATRNLQRKKLIKRAISALHCTESELMAALKNKVTTTTSLEPEIVAGDMLGDEYLALITPEDFHESADFRTQHMTSDWLKYIDELQEASELQSSARLVDRLVAVDRLRVIEVLKGFSRAASDIEAHQPIPVLPPDLVNEADWLPAIELFGEGIFFTLDAEKLKEWESTQALRQRANEIEQRYQDSNMLLPDDATPSPRFIMLHTLAHILIRELESTAGYPAASLQERIYCSSSDNMAGILIYTAVADVAGSLGGIVDLARPDKFMRLFDAALRQADWCSLDPVCGEMEGQGPSWLNRAACHACALVPDTSCSYNNVFLDRVFIKGNSASGIPSLRDVMRNIDG</sequence>
<dbReference type="Proteomes" id="UP000028006">
    <property type="component" value="Unassembled WGS sequence"/>
</dbReference>
<keyword evidence="3" id="KW-1185">Reference proteome</keyword>
<dbReference type="AlphaFoldDB" id="A0A081N9L5"/>
<evidence type="ECO:0000313" key="2">
    <source>
        <dbReference type="EMBL" id="KEQ15138.1"/>
    </source>
</evidence>
<organism evidence="2 3">
    <name type="scientific">Endozoicomonas montiporae</name>
    <dbReference type="NCBI Taxonomy" id="1027273"/>
    <lineage>
        <taxon>Bacteria</taxon>
        <taxon>Pseudomonadati</taxon>
        <taxon>Pseudomonadota</taxon>
        <taxon>Gammaproteobacteria</taxon>
        <taxon>Oceanospirillales</taxon>
        <taxon>Endozoicomonadaceae</taxon>
        <taxon>Endozoicomonas</taxon>
    </lineage>
</organism>
<dbReference type="InterPro" id="IPR018973">
    <property type="entry name" value="MZB"/>
</dbReference>
<name>A0A081N9L5_9GAMM</name>
<accession>A0A081N9L5</accession>
<reference evidence="2 3" key="1">
    <citation type="submission" date="2014-06" db="EMBL/GenBank/DDBJ databases">
        <title>Whole Genome Sequences of Three Symbiotic Endozoicomonas Bacteria.</title>
        <authorList>
            <person name="Neave M.J."/>
            <person name="Apprill A."/>
            <person name="Voolstra C.R."/>
        </authorList>
    </citation>
    <scope>NUCLEOTIDE SEQUENCE [LARGE SCALE GENOMIC DNA]</scope>
    <source>
        <strain evidence="2 3">LMG 24815</strain>
    </source>
</reference>
<dbReference type="RefSeq" id="WP_051789197.1">
    <property type="nucleotide sequence ID" value="NZ_JOKG01000001.1"/>
</dbReference>
<feature type="domain" description="MrfA-like Zn-binding" evidence="1">
    <location>
        <begin position="471"/>
        <end position="569"/>
    </location>
</feature>
<dbReference type="InterPro" id="IPR047721">
    <property type="entry name" value="DrmB"/>
</dbReference>
<protein>
    <recommendedName>
        <fullName evidence="1">MrfA-like Zn-binding domain-containing protein</fullName>
    </recommendedName>
</protein>
<dbReference type="Pfam" id="PF09369">
    <property type="entry name" value="MZB"/>
    <property type="match status" value="1"/>
</dbReference>
<dbReference type="NCBIfam" id="NF038324">
    <property type="entry name" value="DrmB_fam"/>
    <property type="match status" value="1"/>
</dbReference>
<gene>
    <name evidence="2" type="ORF">GZ77_00040</name>
</gene>